<dbReference type="Proteomes" id="UP000680185">
    <property type="component" value="Unassembled WGS sequence"/>
</dbReference>
<evidence type="ECO:0000313" key="4">
    <source>
        <dbReference type="EMBL" id="MBS3058085.1"/>
    </source>
</evidence>
<reference evidence="4" key="3">
    <citation type="submission" date="2021-05" db="EMBL/GenBank/DDBJ databases">
        <title>Protein family content uncovers lineage relationships and bacterial pathway maintenance mechanisms in DPANN archaea.</title>
        <authorList>
            <person name="Castelle C.J."/>
            <person name="Meheust R."/>
            <person name="Jaffe A.L."/>
            <person name="Seitz K."/>
            <person name="Gong X."/>
            <person name="Baker B.J."/>
            <person name="Banfield J.F."/>
        </authorList>
    </citation>
    <scope>NUCLEOTIDE SEQUENCE</scope>
    <source>
        <strain evidence="4">RIFCSPLOWO2_01_FULL_43_13</strain>
    </source>
</reference>
<comment type="caution">
    <text evidence="3">The sequence shown here is derived from an EMBL/GenBank/DDBJ whole genome shotgun (WGS) entry which is preliminary data.</text>
</comment>
<reference evidence="5 6" key="1">
    <citation type="journal article" date="2020" name="bioRxiv">
        <title>A rank-normalized archaeal taxonomy based on genome phylogeny resolves widespread incomplete and uneven classifications.</title>
        <authorList>
            <person name="Rinke C."/>
            <person name="Chuvochina M."/>
            <person name="Mussig A.J."/>
            <person name="Chaumeil P.-A."/>
            <person name="Waite D.W."/>
            <person name="Whitman W.B."/>
            <person name="Parks D.H."/>
            <person name="Hugenholtz P."/>
        </authorList>
    </citation>
    <scope>NUCLEOTIDE SEQUENCE [LARGE SCALE GENOMIC DNA]</scope>
</reference>
<proteinExistence type="predicted"/>
<dbReference type="Pfam" id="PF01814">
    <property type="entry name" value="Hemerythrin"/>
    <property type="match status" value="1"/>
</dbReference>
<dbReference type="PANTHER" id="PTHR39966:SF1">
    <property type="entry name" value="HEMERYTHRIN-LIKE DOMAIN-CONTAINING PROTEIN"/>
    <property type="match status" value="1"/>
</dbReference>
<evidence type="ECO:0000259" key="1">
    <source>
        <dbReference type="Pfam" id="PF01814"/>
    </source>
</evidence>
<protein>
    <submittedName>
        <fullName evidence="4">Hemerythrin domain-containing protein</fullName>
    </submittedName>
</protein>
<accession>A0A7J4L073</accession>
<dbReference type="AlphaFoldDB" id="A0A7J4L073"/>
<evidence type="ECO:0000313" key="3">
    <source>
        <dbReference type="EMBL" id="HIH33006.1"/>
    </source>
</evidence>
<gene>
    <name evidence="2" type="ORF">HA222_01645</name>
    <name evidence="3" type="ORF">HA227_02010</name>
    <name evidence="4" type="ORF">J4478_01660</name>
</gene>
<evidence type="ECO:0000313" key="6">
    <source>
        <dbReference type="Proteomes" id="UP000590964"/>
    </source>
</evidence>
<dbReference type="Proteomes" id="UP000590964">
    <property type="component" value="Unassembled WGS sequence"/>
</dbReference>
<feature type="domain" description="Hemerythrin-like" evidence="1">
    <location>
        <begin position="6"/>
        <end position="123"/>
    </location>
</feature>
<name>A0A7J4L073_9ARCH</name>
<dbReference type="EMBL" id="DUFJ01000052">
    <property type="protein sequence ID" value="HIH33006.1"/>
    <property type="molecule type" value="Genomic_DNA"/>
</dbReference>
<dbReference type="InterPro" id="IPR012312">
    <property type="entry name" value="Hemerythrin-like"/>
</dbReference>
<reference evidence="4" key="2">
    <citation type="submission" date="2021-03" db="EMBL/GenBank/DDBJ databases">
        <authorList>
            <person name="Jaffe A."/>
        </authorList>
    </citation>
    <scope>NUCLEOTIDE SEQUENCE</scope>
    <source>
        <strain evidence="4">RIFCSPLOWO2_01_FULL_43_13</strain>
    </source>
</reference>
<dbReference type="Proteomes" id="UP000527315">
    <property type="component" value="Unassembled WGS sequence"/>
</dbReference>
<dbReference type="EMBL" id="DUFW01000024">
    <property type="protein sequence ID" value="HIH21349.1"/>
    <property type="molecule type" value="Genomic_DNA"/>
</dbReference>
<dbReference type="GO" id="GO:0005886">
    <property type="term" value="C:plasma membrane"/>
    <property type="evidence" value="ECO:0007669"/>
    <property type="project" value="TreeGrafter"/>
</dbReference>
<sequence>MDWLKVMISEHSLILQTSNLLKVLAGKLESSRQVPEGFWKELGIVLDDFEAKLHHAKEEMVLFPKLKELHLQGDGELVEEFVKEHAEAKLLSRKIQEGSNEERLNALRQDSDLMLRHVRRENSFFSQAQTVLSDSEKQELFEGFQELEKKAFGSLGVLKGFSERVKALSEKASAL</sequence>
<evidence type="ECO:0000313" key="5">
    <source>
        <dbReference type="Proteomes" id="UP000527315"/>
    </source>
</evidence>
<dbReference type="Gene3D" id="1.20.120.520">
    <property type="entry name" value="nmb1532 protein domain like"/>
    <property type="match status" value="1"/>
</dbReference>
<evidence type="ECO:0000313" key="2">
    <source>
        <dbReference type="EMBL" id="HIH21349.1"/>
    </source>
</evidence>
<organism evidence="3 5">
    <name type="scientific">Candidatus Iainarchaeum sp</name>
    <dbReference type="NCBI Taxonomy" id="3101447"/>
    <lineage>
        <taxon>Archaea</taxon>
        <taxon>Candidatus Iainarchaeota</taxon>
        <taxon>Candidatus Iainarchaeia</taxon>
        <taxon>Candidatus Iainarchaeales</taxon>
        <taxon>Candidatus Iainarchaeaceae</taxon>
        <taxon>Candidatus Iainarchaeum</taxon>
    </lineage>
</organism>
<dbReference type="EMBL" id="JAGVWB010000010">
    <property type="protein sequence ID" value="MBS3058085.1"/>
    <property type="molecule type" value="Genomic_DNA"/>
</dbReference>
<dbReference type="PANTHER" id="PTHR39966">
    <property type="entry name" value="BLL2471 PROTEIN-RELATED"/>
    <property type="match status" value="1"/>
</dbReference>